<accession>A0A1W2B6N7</accession>
<dbReference type="NCBIfam" id="TIGR01683">
    <property type="entry name" value="thiS"/>
    <property type="match status" value="1"/>
</dbReference>
<dbReference type="SUPFAM" id="SSF54285">
    <property type="entry name" value="MoaD/ThiS"/>
    <property type="match status" value="1"/>
</dbReference>
<dbReference type="CDD" id="cd00565">
    <property type="entry name" value="Ubl_ThiS"/>
    <property type="match status" value="1"/>
</dbReference>
<keyword evidence="2" id="KW-1185">Reference proteome</keyword>
<dbReference type="Pfam" id="PF02597">
    <property type="entry name" value="ThiS"/>
    <property type="match status" value="1"/>
</dbReference>
<dbReference type="STRING" id="1938817.SAMN06296008_111105"/>
<name>A0A1W2B6N7_9BURK</name>
<dbReference type="AlphaFoldDB" id="A0A1W2B6N7"/>
<dbReference type="Gene3D" id="3.10.20.30">
    <property type="match status" value="1"/>
</dbReference>
<proteinExistence type="predicted"/>
<dbReference type="InterPro" id="IPR016155">
    <property type="entry name" value="Mopterin_synth/thiamin_S_b"/>
</dbReference>
<dbReference type="InterPro" id="IPR010035">
    <property type="entry name" value="Thi_S"/>
</dbReference>
<dbReference type="Proteomes" id="UP000192708">
    <property type="component" value="Unassembled WGS sequence"/>
</dbReference>
<evidence type="ECO:0000313" key="1">
    <source>
        <dbReference type="EMBL" id="SMC68342.1"/>
    </source>
</evidence>
<evidence type="ECO:0000313" key="2">
    <source>
        <dbReference type="Proteomes" id="UP000192708"/>
    </source>
</evidence>
<protein>
    <submittedName>
        <fullName evidence="1">Sulfur carrier protein</fullName>
    </submittedName>
</protein>
<dbReference type="OrthoDB" id="9800283at2"/>
<sequence>MQVIINLKPFQTSAKHLQELLAEISPKRPFGIAQNGTFIPKSAYDSTPVAEGDKIEVISPVTGG</sequence>
<gene>
    <name evidence="1" type="ORF">SAMN06296008_111105</name>
</gene>
<reference evidence="1 2" key="1">
    <citation type="submission" date="2017-04" db="EMBL/GenBank/DDBJ databases">
        <authorList>
            <person name="Afonso C.L."/>
            <person name="Miller P.J."/>
            <person name="Scott M.A."/>
            <person name="Spackman E."/>
            <person name="Goraichik I."/>
            <person name="Dimitrov K.M."/>
            <person name="Suarez D.L."/>
            <person name="Swayne D.E."/>
        </authorList>
    </citation>
    <scope>NUCLEOTIDE SEQUENCE [LARGE SCALE GENOMIC DNA]</scope>
    <source>
        <strain evidence="1 2">VK13</strain>
    </source>
</reference>
<dbReference type="InterPro" id="IPR012675">
    <property type="entry name" value="Beta-grasp_dom_sf"/>
</dbReference>
<dbReference type="RefSeq" id="WP_084284563.1">
    <property type="nucleotide sequence ID" value="NZ_FWXJ01000011.1"/>
</dbReference>
<organism evidence="1 2">
    <name type="scientific">Polynucleobacter kasalickyi</name>
    <dbReference type="NCBI Taxonomy" id="1938817"/>
    <lineage>
        <taxon>Bacteria</taxon>
        <taxon>Pseudomonadati</taxon>
        <taxon>Pseudomonadota</taxon>
        <taxon>Betaproteobacteria</taxon>
        <taxon>Burkholderiales</taxon>
        <taxon>Burkholderiaceae</taxon>
        <taxon>Polynucleobacter</taxon>
    </lineage>
</organism>
<dbReference type="EMBL" id="FWXJ01000011">
    <property type="protein sequence ID" value="SMC68342.1"/>
    <property type="molecule type" value="Genomic_DNA"/>
</dbReference>
<dbReference type="InterPro" id="IPR003749">
    <property type="entry name" value="ThiS/MoaD-like"/>
</dbReference>